<dbReference type="EMBL" id="NEWK01000001">
    <property type="protein sequence ID" value="OXB88878.1"/>
    <property type="molecule type" value="Genomic_DNA"/>
</dbReference>
<keyword evidence="9 11" id="KW-0378">Hydrolase</keyword>
<evidence type="ECO:0000256" key="5">
    <source>
        <dbReference type="ARBA" id="ARBA00006654"/>
    </source>
</evidence>
<evidence type="ECO:0000256" key="11">
    <source>
        <dbReference type="RuleBase" id="RU362119"/>
    </source>
</evidence>
<dbReference type="Pfam" id="PF02872">
    <property type="entry name" value="5_nucleotid_C"/>
    <property type="match status" value="1"/>
</dbReference>
<keyword evidence="7 11" id="KW-0732">Signal</keyword>
<dbReference type="GO" id="GO:0000166">
    <property type="term" value="F:nucleotide binding"/>
    <property type="evidence" value="ECO:0007669"/>
    <property type="project" value="UniProtKB-KW"/>
</dbReference>
<dbReference type="AlphaFoldDB" id="A0AA91TE61"/>
<keyword evidence="10" id="KW-0511">Multifunctional enzyme</keyword>
<evidence type="ECO:0000256" key="1">
    <source>
        <dbReference type="ARBA" id="ARBA00000527"/>
    </source>
</evidence>
<evidence type="ECO:0000259" key="12">
    <source>
        <dbReference type="Pfam" id="PF00149"/>
    </source>
</evidence>
<organism evidence="14 15">
    <name type="scientific">Geobacillus thermocatenulatus</name>
    <dbReference type="NCBI Taxonomy" id="33938"/>
    <lineage>
        <taxon>Bacteria</taxon>
        <taxon>Bacillati</taxon>
        <taxon>Bacillota</taxon>
        <taxon>Bacilli</taxon>
        <taxon>Bacillales</taxon>
        <taxon>Anoxybacillaceae</taxon>
        <taxon>Geobacillus</taxon>
        <taxon>Geobacillus thermoleovorans group</taxon>
    </lineage>
</organism>
<dbReference type="InterPro" id="IPR036907">
    <property type="entry name" value="5'-Nucleotdase_C_sf"/>
</dbReference>
<evidence type="ECO:0000256" key="3">
    <source>
        <dbReference type="ARBA" id="ARBA00001968"/>
    </source>
</evidence>
<name>A0AA91TE61_9BACL</name>
<reference evidence="14 15" key="1">
    <citation type="submission" date="2017-05" db="EMBL/GenBank/DDBJ databases">
        <title>The genome sequence of Geobacillus thermocatenulatus DSM 730.</title>
        <authorList>
            <person name="Ramaloko W.T."/>
            <person name="Koen N."/>
            <person name="Polliack S."/>
            <person name="Aliyu H."/>
            <person name="Lebre P."/>
            <person name="Mohr T."/>
            <person name="Oswald F."/>
            <person name="Zwick M."/>
            <person name="Neumann A."/>
            <person name="Syldatk C."/>
            <person name="Cowan D."/>
            <person name="De Maayer P."/>
        </authorList>
    </citation>
    <scope>NUCLEOTIDE SEQUENCE [LARGE SCALE GENOMIC DNA]</scope>
    <source>
        <strain evidence="14 15">BGSC 93A1</strain>
    </source>
</reference>
<feature type="domain" description="Calcineurin-like phosphoesterase" evidence="12">
    <location>
        <begin position="38"/>
        <end position="281"/>
    </location>
</feature>
<dbReference type="GO" id="GO:0008254">
    <property type="term" value="F:3'-nucleotidase activity"/>
    <property type="evidence" value="ECO:0007669"/>
    <property type="project" value="UniProtKB-EC"/>
</dbReference>
<evidence type="ECO:0000256" key="7">
    <source>
        <dbReference type="ARBA" id="ARBA00022729"/>
    </source>
</evidence>
<sequence>MKKRNKYAAASVVLALGLLAPAVSPTAAGAEDRDVVKLRILETTDVHMNLVNYDYFKDSPTNEFGLSKTARLIEQARAEQPNTLLFDNGDLIQGTPLGDYVAKVKPLQDGEVHPAVKLLHLLKYDAATVGNHEFNYGLDFLNEVYDDAKLPIVNANVYRDDHDQNPDNDVNYFTPYQILEKEVVDEDGEKHTLKIGVIGFVPPQIMDWDKANLQGKVIAKDIVQSAQKYIPKMKAEGADLIVVLSHSGIETGGNSPNMENASYYLTQIPGVDAVLTGHQHKKFPALPGTTPDFPDGNGINNETGTINGVPVTMPGSWGDTLGVIDLTVEQVDGKWKVTQAKAQLRPVYDKATKTPLVDSDPAVEQAIQAEHEATIQYVRSPVGKTTSPINSYFALIKDDPSVQIVTNAQKWYVEKMLKGTKYEGLPVLSAGAPFKAGGRGGASYYTDIPAGEIAIKNVADLYLYPNTVYALKITGAELKEWLEWSAGQFNQIDPNKTDVQPLVNNDFPTYNFDIMDGVTYEIDVTEPAKYDKNQNVINPNANRIKNLKFEGKQVTPNMEFIVATNNYRATTNRIINPGGKNTILAAPDENRQVIIDYIRENGTINPSADGNWRFAPVKGKAPVTVTFESSPEAQKYLPQDGSIRYVAALPSGFAQYEFALPLWKEEKPNPPKQPEKPTTPPSQVKKVYWDGVELKKGQIGRLTVQKPINLWKRAKDGRLVFVRILQPGEVYRVYGYDARFGGQYAVGGGYYVTDIDTHIRYETPSHLTAWGGVPRLRV</sequence>
<dbReference type="Gene3D" id="3.60.21.10">
    <property type="match status" value="1"/>
</dbReference>
<proteinExistence type="inferred from homology"/>
<evidence type="ECO:0000256" key="4">
    <source>
        <dbReference type="ARBA" id="ARBA00004196"/>
    </source>
</evidence>
<dbReference type="InterPro" id="IPR008334">
    <property type="entry name" value="5'-Nucleotdase_C"/>
</dbReference>
<dbReference type="InterPro" id="IPR041827">
    <property type="entry name" value="CpdB_N"/>
</dbReference>
<dbReference type="GO" id="GO:0030288">
    <property type="term" value="C:outer membrane-bounded periplasmic space"/>
    <property type="evidence" value="ECO:0007669"/>
    <property type="project" value="TreeGrafter"/>
</dbReference>
<dbReference type="NCBIfam" id="NF006938">
    <property type="entry name" value="PRK09420.1"/>
    <property type="match status" value="1"/>
</dbReference>
<feature type="domain" description="5'-Nucleotidase C-terminal" evidence="13">
    <location>
        <begin position="383"/>
        <end position="570"/>
    </location>
</feature>
<dbReference type="InterPro" id="IPR006179">
    <property type="entry name" value="5_nucleotidase/apyrase"/>
</dbReference>
<dbReference type="RefSeq" id="WP_089113822.1">
    <property type="nucleotide sequence ID" value="NZ_NEWK01000001.1"/>
</dbReference>
<dbReference type="PROSITE" id="PS00786">
    <property type="entry name" value="5_NUCLEOTIDASE_2"/>
    <property type="match status" value="1"/>
</dbReference>
<dbReference type="GO" id="GO:0008663">
    <property type="term" value="F:2',3'-cyclic-nucleotide 2'-phosphodiesterase activity"/>
    <property type="evidence" value="ECO:0007669"/>
    <property type="project" value="UniProtKB-EC"/>
</dbReference>
<dbReference type="SUPFAM" id="SSF55816">
    <property type="entry name" value="5'-nucleotidase (syn. UDP-sugar hydrolase), C-terminal domain"/>
    <property type="match status" value="1"/>
</dbReference>
<evidence type="ECO:0000313" key="15">
    <source>
        <dbReference type="Proteomes" id="UP000198378"/>
    </source>
</evidence>
<comment type="catalytic activity">
    <reaction evidence="2">
        <text>a nucleoside 2',3'-cyclic phosphate + H2O = a nucleoside 3'-phosphate + H(+)</text>
        <dbReference type="Rhea" id="RHEA:19621"/>
        <dbReference type="ChEBI" id="CHEBI:15377"/>
        <dbReference type="ChEBI" id="CHEBI:15378"/>
        <dbReference type="ChEBI" id="CHEBI:66949"/>
        <dbReference type="ChEBI" id="CHEBI:66954"/>
        <dbReference type="EC" id="3.1.4.16"/>
    </reaction>
</comment>
<comment type="catalytic activity">
    <reaction evidence="1">
        <text>a ribonucleoside 3'-phosphate + H2O = a ribonucleoside + phosphate</text>
        <dbReference type="Rhea" id="RHEA:10144"/>
        <dbReference type="ChEBI" id="CHEBI:13197"/>
        <dbReference type="ChEBI" id="CHEBI:15377"/>
        <dbReference type="ChEBI" id="CHEBI:18254"/>
        <dbReference type="ChEBI" id="CHEBI:43474"/>
        <dbReference type="EC" id="3.1.3.6"/>
    </reaction>
</comment>
<comment type="similarity">
    <text evidence="5 11">Belongs to the 5'-nucleotidase family.</text>
</comment>
<dbReference type="InterPro" id="IPR004843">
    <property type="entry name" value="Calcineurin-like_PHP"/>
</dbReference>
<dbReference type="PANTHER" id="PTHR11575:SF6">
    <property type="entry name" value="2',3'-CYCLIC-NUCLEOTIDE 2'-PHOSPHODIESTERASE_3'-NUCLEOTIDASE"/>
    <property type="match status" value="1"/>
</dbReference>
<accession>A0AA91TE61</accession>
<evidence type="ECO:0000256" key="2">
    <source>
        <dbReference type="ARBA" id="ARBA00001730"/>
    </source>
</evidence>
<dbReference type="Proteomes" id="UP000198378">
    <property type="component" value="Unassembled WGS sequence"/>
</dbReference>
<evidence type="ECO:0000256" key="6">
    <source>
        <dbReference type="ARBA" id="ARBA00022723"/>
    </source>
</evidence>
<keyword evidence="8 11" id="KW-0547">Nucleotide-binding</keyword>
<dbReference type="InterPro" id="IPR029052">
    <property type="entry name" value="Metallo-depent_PP-like"/>
</dbReference>
<evidence type="ECO:0000256" key="9">
    <source>
        <dbReference type="ARBA" id="ARBA00022801"/>
    </source>
</evidence>
<evidence type="ECO:0000259" key="13">
    <source>
        <dbReference type="Pfam" id="PF02872"/>
    </source>
</evidence>
<comment type="subcellular location">
    <subcellularLocation>
        <location evidence="4">Cell envelope</location>
    </subcellularLocation>
</comment>
<dbReference type="CDD" id="cd07410">
    <property type="entry name" value="MPP_CpdB_N"/>
    <property type="match status" value="1"/>
</dbReference>
<protein>
    <submittedName>
        <fullName evidence="14">2',3'-cyclic-nucleotide 2'-phosphodiesterase</fullName>
    </submittedName>
</protein>
<dbReference type="Gene3D" id="3.90.780.10">
    <property type="entry name" value="5'-Nucleotidase, C-terminal domain"/>
    <property type="match status" value="1"/>
</dbReference>
<dbReference type="GO" id="GO:0009166">
    <property type="term" value="P:nucleotide catabolic process"/>
    <property type="evidence" value="ECO:0007669"/>
    <property type="project" value="InterPro"/>
</dbReference>
<dbReference type="PANTHER" id="PTHR11575">
    <property type="entry name" value="5'-NUCLEOTIDASE-RELATED"/>
    <property type="match status" value="1"/>
</dbReference>
<gene>
    <name evidence="14" type="ORF">B9L19_01870</name>
</gene>
<evidence type="ECO:0000256" key="10">
    <source>
        <dbReference type="ARBA" id="ARBA00023268"/>
    </source>
</evidence>
<comment type="caution">
    <text evidence="14">The sequence shown here is derived from an EMBL/GenBank/DDBJ whole genome shotgun (WGS) entry which is preliminary data.</text>
</comment>
<dbReference type="Pfam" id="PF00149">
    <property type="entry name" value="Metallophos"/>
    <property type="match status" value="1"/>
</dbReference>
<feature type="signal peptide" evidence="11">
    <location>
        <begin position="1"/>
        <end position="30"/>
    </location>
</feature>
<dbReference type="GO" id="GO:0046872">
    <property type="term" value="F:metal ion binding"/>
    <property type="evidence" value="ECO:0007669"/>
    <property type="project" value="UniProtKB-KW"/>
</dbReference>
<evidence type="ECO:0000313" key="14">
    <source>
        <dbReference type="EMBL" id="OXB88878.1"/>
    </source>
</evidence>
<keyword evidence="15" id="KW-1185">Reference proteome</keyword>
<comment type="cofactor">
    <cofactor evidence="3">
        <name>a divalent metal cation</name>
        <dbReference type="ChEBI" id="CHEBI:60240"/>
    </cofactor>
</comment>
<dbReference type="PRINTS" id="PR01607">
    <property type="entry name" value="APYRASEFAMLY"/>
</dbReference>
<evidence type="ECO:0000256" key="8">
    <source>
        <dbReference type="ARBA" id="ARBA00022741"/>
    </source>
</evidence>
<dbReference type="InterPro" id="IPR006146">
    <property type="entry name" value="5'-Nucleotdase_CS"/>
</dbReference>
<feature type="chain" id="PRO_5041515370" evidence="11">
    <location>
        <begin position="31"/>
        <end position="778"/>
    </location>
</feature>
<keyword evidence="6" id="KW-0479">Metal-binding</keyword>
<dbReference type="SUPFAM" id="SSF56300">
    <property type="entry name" value="Metallo-dependent phosphatases"/>
    <property type="match status" value="1"/>
</dbReference>